<sequence length="339" mass="36290">MKAAVLHEVGNPLRIEDVPIPEMGPDDVLVETKACGICRTDLHIYSGLAYVPQLPHILGHEPAGIVAKVGQNVSGFSIGQRVVPHLFFTCGNCYYCRVGLDAQCINLTGLLGVLNDGAFAEYFVAPAENLFALPNQVPFEVGGLSSCAAITAIHAVRKTRLRPNDTAVIIGSGGIGQILIQILKASGVRVVATSRTTGKLEIAKELGADLTLRQDHPETFKEIRQFSEGDGAQCVFDCVGTSSTMKASAQYVMRSGQIVVIGEEPEFPEIDTIQIAQRELEIIGTRNGSRQDIDDVISMLATGILNPPIAETFPLEKVNQALDLMKTGGVNGRIVITVT</sequence>
<dbReference type="GO" id="GO:0008270">
    <property type="term" value="F:zinc ion binding"/>
    <property type="evidence" value="ECO:0007669"/>
    <property type="project" value="InterPro"/>
</dbReference>
<evidence type="ECO:0000256" key="1">
    <source>
        <dbReference type="ARBA" id="ARBA00022723"/>
    </source>
</evidence>
<accession>A0A382EJU0</accession>
<dbReference type="Gene3D" id="3.90.180.10">
    <property type="entry name" value="Medium-chain alcohol dehydrogenases, catalytic domain"/>
    <property type="match status" value="1"/>
</dbReference>
<dbReference type="InterPro" id="IPR013149">
    <property type="entry name" value="ADH-like_C"/>
</dbReference>
<reference evidence="5" key="1">
    <citation type="submission" date="2018-05" db="EMBL/GenBank/DDBJ databases">
        <authorList>
            <person name="Lanie J.A."/>
            <person name="Ng W.-L."/>
            <person name="Kazmierczak K.M."/>
            <person name="Andrzejewski T.M."/>
            <person name="Davidsen T.M."/>
            <person name="Wayne K.J."/>
            <person name="Tettelin H."/>
            <person name="Glass J.I."/>
            <person name="Rusch D."/>
            <person name="Podicherti R."/>
            <person name="Tsui H.-C.T."/>
            <person name="Winkler M.E."/>
        </authorList>
    </citation>
    <scope>NUCLEOTIDE SEQUENCE</scope>
</reference>
<dbReference type="Pfam" id="PF00107">
    <property type="entry name" value="ADH_zinc_N"/>
    <property type="match status" value="1"/>
</dbReference>
<dbReference type="PANTHER" id="PTHR43401">
    <property type="entry name" value="L-THREONINE 3-DEHYDROGENASE"/>
    <property type="match status" value="1"/>
</dbReference>
<protein>
    <recommendedName>
        <fullName evidence="4">Enoyl reductase (ER) domain-containing protein</fullName>
    </recommendedName>
</protein>
<dbReference type="GO" id="GO:0016491">
    <property type="term" value="F:oxidoreductase activity"/>
    <property type="evidence" value="ECO:0007669"/>
    <property type="project" value="UniProtKB-KW"/>
</dbReference>
<dbReference type="SUPFAM" id="SSF50129">
    <property type="entry name" value="GroES-like"/>
    <property type="match status" value="1"/>
</dbReference>
<dbReference type="PANTHER" id="PTHR43401:SF2">
    <property type="entry name" value="L-THREONINE 3-DEHYDROGENASE"/>
    <property type="match status" value="1"/>
</dbReference>
<dbReference type="InterPro" id="IPR036291">
    <property type="entry name" value="NAD(P)-bd_dom_sf"/>
</dbReference>
<dbReference type="InterPro" id="IPR020843">
    <property type="entry name" value="ER"/>
</dbReference>
<keyword evidence="1" id="KW-0479">Metal-binding</keyword>
<dbReference type="SUPFAM" id="SSF51735">
    <property type="entry name" value="NAD(P)-binding Rossmann-fold domains"/>
    <property type="match status" value="1"/>
</dbReference>
<dbReference type="AlphaFoldDB" id="A0A382EJU0"/>
<keyword evidence="3" id="KW-0560">Oxidoreductase</keyword>
<dbReference type="SMART" id="SM00829">
    <property type="entry name" value="PKS_ER"/>
    <property type="match status" value="1"/>
</dbReference>
<evidence type="ECO:0000256" key="2">
    <source>
        <dbReference type="ARBA" id="ARBA00022833"/>
    </source>
</evidence>
<dbReference type="InterPro" id="IPR011032">
    <property type="entry name" value="GroES-like_sf"/>
</dbReference>
<dbReference type="PROSITE" id="PS00059">
    <property type="entry name" value="ADH_ZINC"/>
    <property type="match status" value="1"/>
</dbReference>
<gene>
    <name evidence="5" type="ORF">METZ01_LOCUS203589</name>
</gene>
<evidence type="ECO:0000313" key="5">
    <source>
        <dbReference type="EMBL" id="SVB50735.1"/>
    </source>
</evidence>
<dbReference type="InterPro" id="IPR002328">
    <property type="entry name" value="ADH_Zn_CS"/>
</dbReference>
<dbReference type="InterPro" id="IPR013154">
    <property type="entry name" value="ADH-like_N"/>
</dbReference>
<dbReference type="EMBL" id="UINC01044802">
    <property type="protein sequence ID" value="SVB50735.1"/>
    <property type="molecule type" value="Genomic_DNA"/>
</dbReference>
<proteinExistence type="predicted"/>
<name>A0A382EJU0_9ZZZZ</name>
<dbReference type="Pfam" id="PF08240">
    <property type="entry name" value="ADH_N"/>
    <property type="match status" value="1"/>
</dbReference>
<keyword evidence="2" id="KW-0862">Zinc</keyword>
<feature type="domain" description="Enoyl reductase (ER)" evidence="4">
    <location>
        <begin position="10"/>
        <end position="336"/>
    </location>
</feature>
<organism evidence="5">
    <name type="scientific">marine metagenome</name>
    <dbReference type="NCBI Taxonomy" id="408172"/>
    <lineage>
        <taxon>unclassified sequences</taxon>
        <taxon>metagenomes</taxon>
        <taxon>ecological metagenomes</taxon>
    </lineage>
</organism>
<evidence type="ECO:0000259" key="4">
    <source>
        <dbReference type="SMART" id="SM00829"/>
    </source>
</evidence>
<dbReference type="InterPro" id="IPR050129">
    <property type="entry name" value="Zn_alcohol_dh"/>
</dbReference>
<evidence type="ECO:0000256" key="3">
    <source>
        <dbReference type="ARBA" id="ARBA00023002"/>
    </source>
</evidence>